<dbReference type="SUPFAM" id="SSF48371">
    <property type="entry name" value="ARM repeat"/>
    <property type="match status" value="1"/>
</dbReference>
<feature type="compositionally biased region" description="Acidic residues" evidence="1">
    <location>
        <begin position="491"/>
        <end position="500"/>
    </location>
</feature>
<dbReference type="InterPro" id="IPR011989">
    <property type="entry name" value="ARM-like"/>
</dbReference>
<dbReference type="Gene3D" id="1.25.10.10">
    <property type="entry name" value="Leucine-rich Repeat Variant"/>
    <property type="match status" value="1"/>
</dbReference>
<feature type="region of interest" description="Disordered" evidence="1">
    <location>
        <begin position="486"/>
        <end position="507"/>
    </location>
</feature>
<dbReference type="InterPro" id="IPR016024">
    <property type="entry name" value="ARM-type_fold"/>
</dbReference>
<feature type="region of interest" description="Disordered" evidence="1">
    <location>
        <begin position="10"/>
        <end position="32"/>
    </location>
</feature>
<keyword evidence="3" id="KW-1185">Reference proteome</keyword>
<dbReference type="PANTHER" id="PTHR10957">
    <property type="entry name" value="RAP1 GTPASE-GDP DISSOCIATION STIMULATOR 1"/>
    <property type="match status" value="1"/>
</dbReference>
<sequence>MTLTPQDIADLLQREGSNVHPDKYDEDSETDEAMQRRTELLIPVLATCQEVWTSGSEEIDVIAEKLGDGSRDVAWRGPLGDSGILEYFLRILASDNLRQGLQVHALRLIGNSCADTDENREIYESLIPFTIPVLFNILVDYAPAQLLASQSLLNQQLLKLLSSPSLSNYVVFIPYFCKILALLISQEGEAGRADPNTVTILFKLATSQPSRDDLDDFITLVAVAVSYLANPSFQTTITSGPHMKLFTSTIHHAYTHFDISQVDEQETVDQLKKLRSSLLGTLADITGYDAFASLHPLDSRVPQILLGWLNGGNQQLQAAACIALGNLSRSDDISVPLVRTHSAHVPLIRLLSDPGVSDAQLFHSSLSFLKNLAIPTQNKPLLAGLLDPFCVPRIYGIDTSPQVQFAAVSLTRLLLVNCPANVGRICAPLSADPSSPARERSSVSSILALFDRSDAEPTRLEAARAIASVCRVLHTAPVASVLPQWIPEGKSDEEEEDGDETDPKAKESKRREYFYDKHLDISKALAFLITQQKWPILRSEAWFVLALMCRSKEGCGVVLGVLRIHGAMEALCKSITGRDSLDTEKDGKQIEDRVDPEDQLMAMADGLALEPQQVDPKQKESMTRVDRENALVMCTELLRPWGIDIPSPKVSLLQDWVKEGTEIVVAQKAKEKLGN</sequence>
<protein>
    <recommendedName>
        <fullName evidence="4">GTP binding protein</fullName>
    </recommendedName>
</protein>
<evidence type="ECO:0000256" key="1">
    <source>
        <dbReference type="SAM" id="MobiDB-lite"/>
    </source>
</evidence>
<reference evidence="2 3" key="1">
    <citation type="submission" date="2024-01" db="EMBL/GenBank/DDBJ databases">
        <title>Complete genome of Cladobotryum mycophilum ATHUM6906.</title>
        <authorList>
            <person name="Christinaki A.C."/>
            <person name="Myridakis A.I."/>
            <person name="Kouvelis V.N."/>
        </authorList>
    </citation>
    <scope>NUCLEOTIDE SEQUENCE [LARGE SCALE GENOMIC DNA]</scope>
    <source>
        <strain evidence="2 3">ATHUM6906</strain>
    </source>
</reference>
<gene>
    <name evidence="2" type="ORF">PT974_03711</name>
</gene>
<accession>A0ABR0ST70</accession>
<evidence type="ECO:0008006" key="4">
    <source>
        <dbReference type="Google" id="ProtNLM"/>
    </source>
</evidence>
<evidence type="ECO:0000313" key="3">
    <source>
        <dbReference type="Proteomes" id="UP001338125"/>
    </source>
</evidence>
<evidence type="ECO:0000313" key="2">
    <source>
        <dbReference type="EMBL" id="KAK5995309.1"/>
    </source>
</evidence>
<dbReference type="EMBL" id="JAVFKD010000004">
    <property type="protein sequence ID" value="KAK5995309.1"/>
    <property type="molecule type" value="Genomic_DNA"/>
</dbReference>
<proteinExistence type="predicted"/>
<dbReference type="Proteomes" id="UP001338125">
    <property type="component" value="Unassembled WGS sequence"/>
</dbReference>
<comment type="caution">
    <text evidence="2">The sequence shown here is derived from an EMBL/GenBank/DDBJ whole genome shotgun (WGS) entry which is preliminary data.</text>
</comment>
<dbReference type="InterPro" id="IPR040144">
    <property type="entry name" value="RAP1GDS1"/>
</dbReference>
<organism evidence="2 3">
    <name type="scientific">Cladobotryum mycophilum</name>
    <dbReference type="NCBI Taxonomy" id="491253"/>
    <lineage>
        <taxon>Eukaryota</taxon>
        <taxon>Fungi</taxon>
        <taxon>Dikarya</taxon>
        <taxon>Ascomycota</taxon>
        <taxon>Pezizomycotina</taxon>
        <taxon>Sordariomycetes</taxon>
        <taxon>Hypocreomycetidae</taxon>
        <taxon>Hypocreales</taxon>
        <taxon>Hypocreaceae</taxon>
        <taxon>Cladobotryum</taxon>
    </lineage>
</organism>
<name>A0ABR0ST70_9HYPO</name>